<dbReference type="Proteomes" id="UP001236663">
    <property type="component" value="Unassembled WGS sequence"/>
</dbReference>
<reference evidence="2" key="1">
    <citation type="journal article" date="2019" name="Int. J. Syst. Evol. Microbiol.">
        <title>The Global Catalogue of Microorganisms (GCM) 10K type strain sequencing project: providing services to taxonomists for standard genome sequencing and annotation.</title>
        <authorList>
            <consortium name="The Broad Institute Genomics Platform"/>
            <consortium name="The Broad Institute Genome Sequencing Center for Infectious Disease"/>
            <person name="Wu L."/>
            <person name="Ma J."/>
        </authorList>
    </citation>
    <scope>NUCLEOTIDE SEQUENCE [LARGE SCALE GENOMIC DNA]</scope>
    <source>
        <strain evidence="2">CECT 7706</strain>
    </source>
</reference>
<dbReference type="EMBL" id="JAUFQS010000047">
    <property type="protein sequence ID" value="MDN3689873.1"/>
    <property type="molecule type" value="Genomic_DNA"/>
</dbReference>
<dbReference type="RefSeq" id="WP_163383589.1">
    <property type="nucleotide sequence ID" value="NZ_JAUFQS010000047.1"/>
</dbReference>
<keyword evidence="2" id="KW-1185">Reference proteome</keyword>
<gene>
    <name evidence="1" type="ORF">QWZ15_18770</name>
</gene>
<sequence>MDYQHAAMLRLGKFASGLPFWELSPHPELLSSLPDGMAANVLSNGLDVLAIQLLDGKANATMDLELPEGRWKISWFNPSTGFQLKEETIHHSTKRLSFRIPDDSPHLIVHMEKVN</sequence>
<organism evidence="1 2">
    <name type="scientific">Cyclobacterium jeungdonense</name>
    <dbReference type="NCBI Taxonomy" id="708087"/>
    <lineage>
        <taxon>Bacteria</taxon>
        <taxon>Pseudomonadati</taxon>
        <taxon>Bacteroidota</taxon>
        <taxon>Cytophagia</taxon>
        <taxon>Cytophagales</taxon>
        <taxon>Cyclobacteriaceae</taxon>
        <taxon>Cyclobacterium</taxon>
    </lineage>
</organism>
<name>A0ABT8CAN7_9BACT</name>
<proteinExistence type="predicted"/>
<evidence type="ECO:0000313" key="2">
    <source>
        <dbReference type="Proteomes" id="UP001236663"/>
    </source>
</evidence>
<accession>A0ABT8CAN7</accession>
<protein>
    <submittedName>
        <fullName evidence="1">Uncharacterized protein</fullName>
    </submittedName>
</protein>
<comment type="caution">
    <text evidence="1">The sequence shown here is derived from an EMBL/GenBank/DDBJ whole genome shotgun (WGS) entry which is preliminary data.</text>
</comment>
<evidence type="ECO:0000313" key="1">
    <source>
        <dbReference type="EMBL" id="MDN3689873.1"/>
    </source>
</evidence>